<reference evidence="4 5" key="1">
    <citation type="submission" date="2021-05" db="EMBL/GenBank/DDBJ databases">
        <title>Fusibacter ferrireducens sp. nov., an anaerobic, sulfur- and Fe-reducing bacterium isolated from the mangrove sediment.</title>
        <authorList>
            <person name="Qiu D."/>
        </authorList>
    </citation>
    <scope>NUCLEOTIDE SEQUENCE [LARGE SCALE GENOMIC DNA]</scope>
    <source>
        <strain evidence="4 5">DSM 12116</strain>
    </source>
</reference>
<accession>A0ABS5PML7</accession>
<dbReference type="PANTHER" id="PTHR42794:SF2">
    <property type="entry name" value="ABC TRANSPORTER ATP-BINDING PROTEIN"/>
    <property type="match status" value="1"/>
</dbReference>
<keyword evidence="2 4" id="KW-0067">ATP-binding</keyword>
<dbReference type="PANTHER" id="PTHR42794">
    <property type="entry name" value="HEMIN IMPORT ATP-BINDING PROTEIN HMUV"/>
    <property type="match status" value="1"/>
</dbReference>
<comment type="caution">
    <text evidence="4">The sequence shown here is derived from an EMBL/GenBank/DDBJ whole genome shotgun (WGS) entry which is preliminary data.</text>
</comment>
<dbReference type="Gene3D" id="3.40.50.300">
    <property type="entry name" value="P-loop containing nucleotide triphosphate hydrolases"/>
    <property type="match status" value="1"/>
</dbReference>
<dbReference type="InterPro" id="IPR027417">
    <property type="entry name" value="P-loop_NTPase"/>
</dbReference>
<name>A0ABS5PML7_9FIRM</name>
<gene>
    <name evidence="4" type="ORF">KHM83_06325</name>
</gene>
<sequence>MTLSIKNLCFQYGKQTILNDVSTTLKQGELVCLLGPNGSGKTTMLNCISGFEDDFDGYIEIEGIPVSKMRDTERARRIAYMPQKDEVNFPFAAREVVLMGRTPYLGRFDVPGDKDHALVLAVLEALDIQHLADQMYHTLSGGEKQLVRIARGLVQGAVFQLLDEPTASLDLKNEMMVLEHISDMMLSSSHGIVMSTHDPNHAFYFAQRGVKTRAVLLEAGAVVSEGAPEAVLTVDNIRRVYRLGTQILSFTADGAVKPQSHIVPIRTERGI</sequence>
<proteinExistence type="predicted"/>
<keyword evidence="5" id="KW-1185">Reference proteome</keyword>
<evidence type="ECO:0000256" key="1">
    <source>
        <dbReference type="ARBA" id="ARBA00022741"/>
    </source>
</evidence>
<keyword evidence="1" id="KW-0547">Nucleotide-binding</keyword>
<dbReference type="Proteomes" id="UP000746471">
    <property type="component" value="Unassembled WGS sequence"/>
</dbReference>
<evidence type="ECO:0000313" key="5">
    <source>
        <dbReference type="Proteomes" id="UP000746471"/>
    </source>
</evidence>
<protein>
    <submittedName>
        <fullName evidence="4">ABC transporter ATP-binding protein</fullName>
    </submittedName>
</protein>
<dbReference type="PROSITE" id="PS50893">
    <property type="entry name" value="ABC_TRANSPORTER_2"/>
    <property type="match status" value="1"/>
</dbReference>
<dbReference type="GO" id="GO:0005524">
    <property type="term" value="F:ATP binding"/>
    <property type="evidence" value="ECO:0007669"/>
    <property type="project" value="UniProtKB-KW"/>
</dbReference>
<organism evidence="4 5">
    <name type="scientific">Fusibacter paucivorans</name>
    <dbReference type="NCBI Taxonomy" id="76009"/>
    <lineage>
        <taxon>Bacteria</taxon>
        <taxon>Bacillati</taxon>
        <taxon>Bacillota</taxon>
        <taxon>Clostridia</taxon>
        <taxon>Eubacteriales</taxon>
        <taxon>Eubacteriales Family XII. Incertae Sedis</taxon>
        <taxon>Fusibacter</taxon>
    </lineage>
</organism>
<evidence type="ECO:0000313" key="4">
    <source>
        <dbReference type="EMBL" id="MBS7526286.1"/>
    </source>
</evidence>
<feature type="domain" description="ABC transporter" evidence="3">
    <location>
        <begin position="3"/>
        <end position="244"/>
    </location>
</feature>
<evidence type="ECO:0000256" key="2">
    <source>
        <dbReference type="ARBA" id="ARBA00022840"/>
    </source>
</evidence>
<dbReference type="RefSeq" id="WP_213236091.1">
    <property type="nucleotide sequence ID" value="NZ_JAHBCL010000009.1"/>
</dbReference>
<dbReference type="Pfam" id="PF00005">
    <property type="entry name" value="ABC_tran"/>
    <property type="match status" value="1"/>
</dbReference>
<dbReference type="PROSITE" id="PS00211">
    <property type="entry name" value="ABC_TRANSPORTER_1"/>
    <property type="match status" value="1"/>
</dbReference>
<dbReference type="SMART" id="SM00382">
    <property type="entry name" value="AAA"/>
    <property type="match status" value="1"/>
</dbReference>
<evidence type="ECO:0000259" key="3">
    <source>
        <dbReference type="PROSITE" id="PS50893"/>
    </source>
</evidence>
<dbReference type="EMBL" id="JAHBCL010000009">
    <property type="protein sequence ID" value="MBS7526286.1"/>
    <property type="molecule type" value="Genomic_DNA"/>
</dbReference>
<dbReference type="InterPro" id="IPR003593">
    <property type="entry name" value="AAA+_ATPase"/>
</dbReference>
<dbReference type="InterPro" id="IPR003439">
    <property type="entry name" value="ABC_transporter-like_ATP-bd"/>
</dbReference>
<dbReference type="SUPFAM" id="SSF52540">
    <property type="entry name" value="P-loop containing nucleoside triphosphate hydrolases"/>
    <property type="match status" value="1"/>
</dbReference>
<dbReference type="CDD" id="cd03214">
    <property type="entry name" value="ABC_Iron-Siderophores_B12_Hemin"/>
    <property type="match status" value="1"/>
</dbReference>
<dbReference type="InterPro" id="IPR017871">
    <property type="entry name" value="ABC_transporter-like_CS"/>
</dbReference>